<feature type="transmembrane region" description="Helical" evidence="1">
    <location>
        <begin position="15"/>
        <end position="33"/>
    </location>
</feature>
<proteinExistence type="predicted"/>
<sequence length="81" mass="9785">NLSVLEAFQDLKDKLHLPFFMEIIILGSWAIWISRNNKIFEHINPSFQGWKHIFLEELKLLKFRMKNKLLPQYSVWLDSIL</sequence>
<evidence type="ECO:0000313" key="2">
    <source>
        <dbReference type="EnsemblPlants" id="AET2Gv21251300.1"/>
    </source>
</evidence>
<dbReference type="Gramene" id="AET2Gv21251300.1">
    <property type="protein sequence ID" value="AET2Gv21251300.1"/>
    <property type="gene ID" value="AET2Gv21251300"/>
</dbReference>
<keyword evidence="3" id="KW-1185">Reference proteome</keyword>
<reference evidence="2" key="5">
    <citation type="journal article" date="2021" name="G3 (Bethesda)">
        <title>Aegilops tauschii genome assembly Aet v5.0 features greater sequence contiguity and improved annotation.</title>
        <authorList>
            <person name="Wang L."/>
            <person name="Zhu T."/>
            <person name="Rodriguez J.C."/>
            <person name="Deal K.R."/>
            <person name="Dubcovsky J."/>
            <person name="McGuire P.E."/>
            <person name="Lux T."/>
            <person name="Spannagl M."/>
            <person name="Mayer K.F.X."/>
            <person name="Baldrich P."/>
            <person name="Meyers B.C."/>
            <person name="Huo N."/>
            <person name="Gu Y.Q."/>
            <person name="Zhou H."/>
            <person name="Devos K.M."/>
            <person name="Bennetzen J.L."/>
            <person name="Unver T."/>
            <person name="Budak H."/>
            <person name="Gulick P.J."/>
            <person name="Galiba G."/>
            <person name="Kalapos B."/>
            <person name="Nelson D.R."/>
            <person name="Li P."/>
            <person name="You F.M."/>
            <person name="Luo M.C."/>
            <person name="Dvorak J."/>
        </authorList>
    </citation>
    <scope>NUCLEOTIDE SEQUENCE [LARGE SCALE GENOMIC DNA]</scope>
    <source>
        <strain evidence="2">cv. AL8/78</strain>
    </source>
</reference>
<reference evidence="3" key="1">
    <citation type="journal article" date="2014" name="Science">
        <title>Ancient hybridizations among the ancestral genomes of bread wheat.</title>
        <authorList>
            <consortium name="International Wheat Genome Sequencing Consortium,"/>
            <person name="Marcussen T."/>
            <person name="Sandve S.R."/>
            <person name="Heier L."/>
            <person name="Spannagl M."/>
            <person name="Pfeifer M."/>
            <person name="Jakobsen K.S."/>
            <person name="Wulff B.B."/>
            <person name="Steuernagel B."/>
            <person name="Mayer K.F."/>
            <person name="Olsen O.A."/>
        </authorList>
    </citation>
    <scope>NUCLEOTIDE SEQUENCE [LARGE SCALE GENOMIC DNA]</scope>
    <source>
        <strain evidence="3">cv. AL8/78</strain>
    </source>
</reference>
<dbReference type="EnsemblPlants" id="AET2Gv21251300.1">
    <property type="protein sequence ID" value="AET2Gv21251300.1"/>
    <property type="gene ID" value="AET2Gv21251300"/>
</dbReference>
<reference evidence="2" key="4">
    <citation type="submission" date="2019-03" db="UniProtKB">
        <authorList>
            <consortium name="EnsemblPlants"/>
        </authorList>
    </citation>
    <scope>IDENTIFICATION</scope>
</reference>
<protein>
    <recommendedName>
        <fullName evidence="4">Reverse transcriptase zinc-binding domain-containing protein</fullName>
    </recommendedName>
</protein>
<name>A0A453DI78_AEGTS</name>
<evidence type="ECO:0008006" key="4">
    <source>
        <dbReference type="Google" id="ProtNLM"/>
    </source>
</evidence>
<dbReference type="STRING" id="200361.A0A453DI78"/>
<keyword evidence="1" id="KW-0812">Transmembrane</keyword>
<evidence type="ECO:0000313" key="3">
    <source>
        <dbReference type="Proteomes" id="UP000015105"/>
    </source>
</evidence>
<keyword evidence="1" id="KW-1133">Transmembrane helix</keyword>
<keyword evidence="1" id="KW-0472">Membrane</keyword>
<dbReference type="Proteomes" id="UP000015105">
    <property type="component" value="Chromosome 2D"/>
</dbReference>
<dbReference type="AlphaFoldDB" id="A0A453DI78"/>
<evidence type="ECO:0000256" key="1">
    <source>
        <dbReference type="SAM" id="Phobius"/>
    </source>
</evidence>
<reference evidence="3" key="2">
    <citation type="journal article" date="2017" name="Nat. Plants">
        <title>The Aegilops tauschii genome reveals multiple impacts of transposons.</title>
        <authorList>
            <person name="Zhao G."/>
            <person name="Zou C."/>
            <person name="Li K."/>
            <person name="Wang K."/>
            <person name="Li T."/>
            <person name="Gao L."/>
            <person name="Zhang X."/>
            <person name="Wang H."/>
            <person name="Yang Z."/>
            <person name="Liu X."/>
            <person name="Jiang W."/>
            <person name="Mao L."/>
            <person name="Kong X."/>
            <person name="Jiao Y."/>
            <person name="Jia J."/>
        </authorList>
    </citation>
    <scope>NUCLEOTIDE SEQUENCE [LARGE SCALE GENOMIC DNA]</scope>
    <source>
        <strain evidence="3">cv. AL8/78</strain>
    </source>
</reference>
<reference evidence="2" key="3">
    <citation type="journal article" date="2017" name="Nature">
        <title>Genome sequence of the progenitor of the wheat D genome Aegilops tauschii.</title>
        <authorList>
            <person name="Luo M.C."/>
            <person name="Gu Y.Q."/>
            <person name="Puiu D."/>
            <person name="Wang H."/>
            <person name="Twardziok S.O."/>
            <person name="Deal K.R."/>
            <person name="Huo N."/>
            <person name="Zhu T."/>
            <person name="Wang L."/>
            <person name="Wang Y."/>
            <person name="McGuire P.E."/>
            <person name="Liu S."/>
            <person name="Long H."/>
            <person name="Ramasamy R.K."/>
            <person name="Rodriguez J.C."/>
            <person name="Van S.L."/>
            <person name="Yuan L."/>
            <person name="Wang Z."/>
            <person name="Xia Z."/>
            <person name="Xiao L."/>
            <person name="Anderson O.D."/>
            <person name="Ouyang S."/>
            <person name="Liang Y."/>
            <person name="Zimin A.V."/>
            <person name="Pertea G."/>
            <person name="Qi P."/>
            <person name="Bennetzen J.L."/>
            <person name="Dai X."/>
            <person name="Dawson M.W."/>
            <person name="Muller H.G."/>
            <person name="Kugler K."/>
            <person name="Rivarola-Duarte L."/>
            <person name="Spannagl M."/>
            <person name="Mayer K.F.X."/>
            <person name="Lu F.H."/>
            <person name="Bevan M.W."/>
            <person name="Leroy P."/>
            <person name="Li P."/>
            <person name="You F.M."/>
            <person name="Sun Q."/>
            <person name="Liu Z."/>
            <person name="Lyons E."/>
            <person name="Wicker T."/>
            <person name="Salzberg S.L."/>
            <person name="Devos K.M."/>
            <person name="Dvorak J."/>
        </authorList>
    </citation>
    <scope>NUCLEOTIDE SEQUENCE [LARGE SCALE GENOMIC DNA]</scope>
    <source>
        <strain evidence="2">cv. AL8/78</strain>
    </source>
</reference>
<organism evidence="2 3">
    <name type="scientific">Aegilops tauschii subsp. strangulata</name>
    <name type="common">Goatgrass</name>
    <dbReference type="NCBI Taxonomy" id="200361"/>
    <lineage>
        <taxon>Eukaryota</taxon>
        <taxon>Viridiplantae</taxon>
        <taxon>Streptophyta</taxon>
        <taxon>Embryophyta</taxon>
        <taxon>Tracheophyta</taxon>
        <taxon>Spermatophyta</taxon>
        <taxon>Magnoliopsida</taxon>
        <taxon>Liliopsida</taxon>
        <taxon>Poales</taxon>
        <taxon>Poaceae</taxon>
        <taxon>BOP clade</taxon>
        <taxon>Pooideae</taxon>
        <taxon>Triticodae</taxon>
        <taxon>Triticeae</taxon>
        <taxon>Triticinae</taxon>
        <taxon>Aegilops</taxon>
    </lineage>
</organism>
<accession>A0A453DI78</accession>